<dbReference type="AlphaFoldDB" id="A0A330LR47"/>
<keyword evidence="2" id="KW-1185">Reference proteome</keyword>
<dbReference type="KEGG" id="mya:MORIYA_2667"/>
<evidence type="ECO:0000313" key="1">
    <source>
        <dbReference type="EMBL" id="SQD79139.1"/>
    </source>
</evidence>
<sequence length="45" mass="5427">MNKLLKSIDINALRLSQAAYYTQTNFEVKHIFALYSRRLKSNFRY</sequence>
<accession>A0A330LR47</accession>
<name>A0A330LR47_9GAMM</name>
<dbReference type="Proteomes" id="UP000250163">
    <property type="component" value="Chromosome MORIYA"/>
</dbReference>
<protein>
    <submittedName>
        <fullName evidence="1">Uncharacterized protein</fullName>
    </submittedName>
</protein>
<evidence type="ECO:0000313" key="2">
    <source>
        <dbReference type="Proteomes" id="UP000250163"/>
    </source>
</evidence>
<reference evidence="2" key="1">
    <citation type="submission" date="2018-05" db="EMBL/GenBank/DDBJ databases">
        <authorList>
            <person name="Cea G.-C."/>
            <person name="William W."/>
        </authorList>
    </citation>
    <scope>NUCLEOTIDE SEQUENCE [LARGE SCALE GENOMIC DNA]</scope>
    <source>
        <strain evidence="2">DB21MT 5</strain>
    </source>
</reference>
<gene>
    <name evidence="1" type="ORF">MORIYA_2667</name>
</gene>
<dbReference type="EMBL" id="LS483250">
    <property type="protein sequence ID" value="SQD79139.1"/>
    <property type="molecule type" value="Genomic_DNA"/>
</dbReference>
<organism evidence="1 2">
    <name type="scientific">Moritella yayanosii</name>
    <dbReference type="NCBI Taxonomy" id="69539"/>
    <lineage>
        <taxon>Bacteria</taxon>
        <taxon>Pseudomonadati</taxon>
        <taxon>Pseudomonadota</taxon>
        <taxon>Gammaproteobacteria</taxon>
        <taxon>Alteromonadales</taxon>
        <taxon>Moritellaceae</taxon>
        <taxon>Moritella</taxon>
    </lineage>
</organism>
<proteinExistence type="predicted"/>